<evidence type="ECO:0000256" key="2">
    <source>
        <dbReference type="SAM" id="Phobius"/>
    </source>
</evidence>
<keyword evidence="2" id="KW-0812">Transmembrane</keyword>
<protein>
    <submittedName>
        <fullName evidence="3">Uncharacterized protein</fullName>
    </submittedName>
</protein>
<evidence type="ECO:0000256" key="1">
    <source>
        <dbReference type="SAM" id="MobiDB-lite"/>
    </source>
</evidence>
<keyword evidence="4" id="KW-1185">Reference proteome</keyword>
<sequence>MASLDWQTPLSTTFGLISASFVYLLTGLYWAVSWTALNVVANAPKYVYRAASVLATPLTYPLYYIWRVIAFLLSPIWALWKLFVGIGGLLVGLIIKFKYLYIYFAVAALIGVCSACILQGTSSVLFSLLRISPSAKPASGEYQLRLQDLEYQDQGNEGAPKEEEYDDQASSSSTDFEHLLSGPGSLHREGGRSAMTSRLFEQAYRQSRSTRLSPIKPSRRFRGLLAQTIHEESSESE</sequence>
<feature type="transmembrane region" description="Helical" evidence="2">
    <location>
        <begin position="78"/>
        <end position="95"/>
    </location>
</feature>
<reference evidence="3 4" key="1">
    <citation type="journal article" date="2024" name="J. Plant Pathol.">
        <title>Sequence and assembly of the genome of Seiridium unicorne, isolate CBS 538.82, causal agent of cypress canker disease.</title>
        <authorList>
            <person name="Scali E."/>
            <person name="Rocca G.D."/>
            <person name="Danti R."/>
            <person name="Garbelotto M."/>
            <person name="Barberini S."/>
            <person name="Baroncelli R."/>
            <person name="Emiliani G."/>
        </authorList>
    </citation>
    <scope>NUCLEOTIDE SEQUENCE [LARGE SCALE GENOMIC DNA]</scope>
    <source>
        <strain evidence="3 4">BM-138-508</strain>
    </source>
</reference>
<feature type="transmembrane region" description="Helical" evidence="2">
    <location>
        <begin position="12"/>
        <end position="34"/>
    </location>
</feature>
<dbReference type="EMBL" id="JARVKF010000406">
    <property type="protein sequence ID" value="KAK9416551.1"/>
    <property type="molecule type" value="Genomic_DNA"/>
</dbReference>
<feature type="transmembrane region" description="Helical" evidence="2">
    <location>
        <begin position="101"/>
        <end position="129"/>
    </location>
</feature>
<feature type="transmembrane region" description="Helical" evidence="2">
    <location>
        <begin position="46"/>
        <end position="66"/>
    </location>
</feature>
<dbReference type="Proteomes" id="UP001408356">
    <property type="component" value="Unassembled WGS sequence"/>
</dbReference>
<keyword evidence="2" id="KW-0472">Membrane</keyword>
<feature type="region of interest" description="Disordered" evidence="1">
    <location>
        <begin position="155"/>
        <end position="177"/>
    </location>
</feature>
<evidence type="ECO:0000313" key="3">
    <source>
        <dbReference type="EMBL" id="KAK9416551.1"/>
    </source>
</evidence>
<accession>A0ABR2UPS4</accession>
<gene>
    <name evidence="3" type="ORF">SUNI508_09657</name>
</gene>
<comment type="caution">
    <text evidence="3">The sequence shown here is derived from an EMBL/GenBank/DDBJ whole genome shotgun (WGS) entry which is preliminary data.</text>
</comment>
<evidence type="ECO:0000313" key="4">
    <source>
        <dbReference type="Proteomes" id="UP001408356"/>
    </source>
</evidence>
<keyword evidence="2" id="KW-1133">Transmembrane helix</keyword>
<name>A0ABR2UPS4_9PEZI</name>
<proteinExistence type="predicted"/>
<organism evidence="3 4">
    <name type="scientific">Seiridium unicorne</name>
    <dbReference type="NCBI Taxonomy" id="138068"/>
    <lineage>
        <taxon>Eukaryota</taxon>
        <taxon>Fungi</taxon>
        <taxon>Dikarya</taxon>
        <taxon>Ascomycota</taxon>
        <taxon>Pezizomycotina</taxon>
        <taxon>Sordariomycetes</taxon>
        <taxon>Xylariomycetidae</taxon>
        <taxon>Amphisphaeriales</taxon>
        <taxon>Sporocadaceae</taxon>
        <taxon>Seiridium</taxon>
    </lineage>
</organism>